<dbReference type="AlphaFoldDB" id="A0A1M7ADE1"/>
<accession>A0A1M7ADE1</accession>
<organism evidence="2 3">
    <name type="scientific">Hymenobacter psychrotolerans DSM 18569</name>
    <dbReference type="NCBI Taxonomy" id="1121959"/>
    <lineage>
        <taxon>Bacteria</taxon>
        <taxon>Pseudomonadati</taxon>
        <taxon>Bacteroidota</taxon>
        <taxon>Cytophagia</taxon>
        <taxon>Cytophagales</taxon>
        <taxon>Hymenobacteraceae</taxon>
        <taxon>Hymenobacter</taxon>
    </lineage>
</organism>
<feature type="transmembrane region" description="Helical" evidence="1">
    <location>
        <begin position="6"/>
        <end position="24"/>
    </location>
</feature>
<keyword evidence="1" id="KW-0472">Membrane</keyword>
<gene>
    <name evidence="2" type="ORF">SAMN02746009_02690</name>
</gene>
<evidence type="ECO:0000313" key="3">
    <source>
        <dbReference type="Proteomes" id="UP000183947"/>
    </source>
</evidence>
<evidence type="ECO:0000256" key="1">
    <source>
        <dbReference type="SAM" id="Phobius"/>
    </source>
</evidence>
<keyword evidence="1" id="KW-0812">Transmembrane</keyword>
<evidence type="ECO:0000313" key="2">
    <source>
        <dbReference type="EMBL" id="SHL40773.1"/>
    </source>
</evidence>
<protein>
    <submittedName>
        <fullName evidence="2">Uncharacterized protein</fullName>
    </submittedName>
</protein>
<keyword evidence="3" id="KW-1185">Reference proteome</keyword>
<dbReference type="Proteomes" id="UP000183947">
    <property type="component" value="Unassembled WGS sequence"/>
</dbReference>
<sequence>MGVIGFLIGLVVNAGAVYLIYWFFRTIIRRYYGSVRSANPFQAGWAQLLDQYESSHGVLRMVQFSARIGGIWYNDVLQIGFDAQDVVIRNTMGFSSLVRIPYSHIELLQQPEPFKATSLSETEYTPGLFQVGMVEVGLDAYWTAQFLQRMAAADTSLSKNEKGT</sequence>
<reference evidence="3" key="1">
    <citation type="submission" date="2016-11" db="EMBL/GenBank/DDBJ databases">
        <authorList>
            <person name="Varghese N."/>
            <person name="Submissions S."/>
        </authorList>
    </citation>
    <scope>NUCLEOTIDE SEQUENCE [LARGE SCALE GENOMIC DNA]</scope>
    <source>
        <strain evidence="3">DSM 18569</strain>
    </source>
</reference>
<dbReference type="RefSeq" id="WP_073285885.1">
    <property type="nucleotide sequence ID" value="NZ_FRAS01000014.1"/>
</dbReference>
<name>A0A1M7ADE1_9BACT</name>
<keyword evidence="1" id="KW-1133">Transmembrane helix</keyword>
<dbReference type="OrthoDB" id="882867at2"/>
<dbReference type="STRING" id="1121959.SAMN02746009_02690"/>
<dbReference type="EMBL" id="FRAS01000014">
    <property type="protein sequence ID" value="SHL40773.1"/>
    <property type="molecule type" value="Genomic_DNA"/>
</dbReference>
<proteinExistence type="predicted"/>